<dbReference type="InterPro" id="IPR014825">
    <property type="entry name" value="DNA_alkylation"/>
</dbReference>
<dbReference type="AlphaFoldDB" id="A0A372KM59"/>
<dbReference type="RefSeq" id="WP_116878005.1">
    <property type="nucleotide sequence ID" value="NZ_CP031733.1"/>
</dbReference>
<dbReference type="EMBL" id="QVQY01000012">
    <property type="protein sequence ID" value="RFU50988.1"/>
    <property type="molecule type" value="Genomic_DNA"/>
</dbReference>
<dbReference type="PANTHER" id="PTHR34070:SF1">
    <property type="entry name" value="DNA ALKYLATION REPAIR PROTEIN"/>
    <property type="match status" value="1"/>
</dbReference>
<dbReference type="Gene3D" id="1.20.1660.10">
    <property type="entry name" value="Hypothetical protein (EF3068)"/>
    <property type="match status" value="1"/>
</dbReference>
<reference evidence="4" key="3">
    <citation type="submission" date="2018-08" db="EMBL/GenBank/DDBJ databases">
        <title>Streptococcus chenjunshii sp. nov., isolated from stools sample of the Tibetan antelope in the Qinghai-Tibet plateau, China.</title>
        <authorList>
            <person name="Tian Z."/>
        </authorList>
    </citation>
    <scope>NUCLEOTIDE SEQUENCE [LARGE SCALE GENOMIC DNA]</scope>
    <source>
        <strain evidence="4">Z15</strain>
    </source>
</reference>
<gene>
    <name evidence="1" type="ORF">DDV21_008690</name>
    <name evidence="2" type="ORF">DDV22_05835</name>
    <name evidence="3" type="ORF">DDV23_04975</name>
</gene>
<dbReference type="CDD" id="cd07064">
    <property type="entry name" value="AlkD_like_1"/>
    <property type="match status" value="1"/>
</dbReference>
<dbReference type="KEGG" id="schj:DDV21_008690"/>
<dbReference type="OrthoDB" id="9775346at2"/>
<keyword evidence="6" id="KW-1185">Reference proteome</keyword>
<dbReference type="EMBL" id="CP031733">
    <property type="protein sequence ID" value="AXQ79154.1"/>
    <property type="molecule type" value="Genomic_DNA"/>
</dbReference>
<protein>
    <submittedName>
        <fullName evidence="3">DNA alkylation repair protein</fullName>
    </submittedName>
</protein>
<dbReference type="EMBL" id="QVQZ01000008">
    <property type="protein sequence ID" value="RFU53380.1"/>
    <property type="molecule type" value="Genomic_DNA"/>
</dbReference>
<dbReference type="Gene3D" id="1.25.40.290">
    <property type="entry name" value="ARM repeat domains"/>
    <property type="match status" value="1"/>
</dbReference>
<dbReference type="Pfam" id="PF08713">
    <property type="entry name" value="DNA_alkylation"/>
    <property type="match status" value="1"/>
</dbReference>
<reference evidence="2 6" key="1">
    <citation type="submission" date="2018-08" db="EMBL/GenBank/DDBJ databases">
        <title>Draft genome of Streptococcus sp .nov. Z2.</title>
        <authorList>
            <person name="Tian Z."/>
        </authorList>
    </citation>
    <scope>NUCLEOTIDE SEQUENCE [LARGE SCALE GENOMIC DNA]</scope>
    <source>
        <strain evidence="2 6">Z2</strain>
    </source>
</reference>
<proteinExistence type="predicted"/>
<reference evidence="1" key="4">
    <citation type="journal article" date="2019" name="Int. J. Syst. Evol. Microbiol.">
        <title>Streptococcus chenjunshii sp. nov. isolated from feces of Tibetan antelopes.</title>
        <authorList>
            <person name="Tian Z."/>
            <person name="Lu S."/>
            <person name="Jin D."/>
            <person name="Yang J."/>
            <person name="Pu J."/>
            <person name="Lai X.H."/>
            <person name="Bai X.N."/>
            <person name="Wu X.M."/>
            <person name="Li J."/>
            <person name="Wang S."/>
            <person name="Xu J."/>
        </authorList>
    </citation>
    <scope>NUCLEOTIDE SEQUENCE</scope>
    <source>
        <strain evidence="1">Z15</strain>
    </source>
</reference>
<organism evidence="3 5">
    <name type="scientific">Streptococcus chenjunshii</name>
    <dbReference type="NCBI Taxonomy" id="2173853"/>
    <lineage>
        <taxon>Bacteria</taxon>
        <taxon>Bacillati</taxon>
        <taxon>Bacillota</taxon>
        <taxon>Bacilli</taxon>
        <taxon>Lactobacillales</taxon>
        <taxon>Streptococcaceae</taxon>
        <taxon>Streptococcus</taxon>
    </lineage>
</organism>
<evidence type="ECO:0000313" key="2">
    <source>
        <dbReference type="EMBL" id="RFU50988.1"/>
    </source>
</evidence>
<dbReference type="Proteomes" id="UP000262901">
    <property type="component" value="Unassembled WGS sequence"/>
</dbReference>
<evidence type="ECO:0000313" key="5">
    <source>
        <dbReference type="Proteomes" id="UP000262901"/>
    </source>
</evidence>
<dbReference type="Proteomes" id="UP000264056">
    <property type="component" value="Unassembled WGS sequence"/>
</dbReference>
<reference evidence="3 5" key="2">
    <citation type="submission" date="2018-08" db="EMBL/GenBank/DDBJ databases">
        <title>Draft genome of Streptococcus sp. nov. Z1.</title>
        <authorList>
            <person name="Tian Z."/>
        </authorList>
    </citation>
    <scope>NUCLEOTIDE SEQUENCE [LARGE SCALE GENOMIC DNA]</scope>
    <source>
        <strain evidence="3">Z1</strain>
        <strain evidence="5">Z1(2018)</strain>
    </source>
</reference>
<accession>A0A372KM59</accession>
<dbReference type="SUPFAM" id="SSF48371">
    <property type="entry name" value="ARM repeat"/>
    <property type="match status" value="1"/>
</dbReference>
<evidence type="ECO:0000313" key="1">
    <source>
        <dbReference type="EMBL" id="AXQ79154.1"/>
    </source>
</evidence>
<evidence type="ECO:0000313" key="3">
    <source>
        <dbReference type="EMBL" id="RFU53380.1"/>
    </source>
</evidence>
<sequence>MEKYQELTRLFDTQANPGKARQMAAYMRNQFSYYGLPTPERRKLYKPFIKADKKAGRIDWKLLELAWSNPHRELQYFVYDYLAAFQKQLHYEDVPNIERFARSKQWWDTIDFFDQIIGKIGLKDERINQLMLKWSQDENFWIRRLAIDHQLGRKELTDTNLLEKIILNNLDSTEFFINKAIGWSLRDYSKTNPNWVRSFLQKYKKRLAPLSIKEASKYL</sequence>
<dbReference type="Proteomes" id="UP000246115">
    <property type="component" value="Chromosome"/>
</dbReference>
<evidence type="ECO:0000313" key="4">
    <source>
        <dbReference type="Proteomes" id="UP000246115"/>
    </source>
</evidence>
<accession>A0A346NDQ9</accession>
<dbReference type="InterPro" id="IPR016024">
    <property type="entry name" value="ARM-type_fold"/>
</dbReference>
<dbReference type="PANTHER" id="PTHR34070">
    <property type="entry name" value="ARMADILLO-TYPE FOLD"/>
    <property type="match status" value="1"/>
</dbReference>
<evidence type="ECO:0000313" key="6">
    <source>
        <dbReference type="Proteomes" id="UP000264056"/>
    </source>
</evidence>
<name>A0A372KM59_9STRE</name>